<evidence type="ECO:0000256" key="1">
    <source>
        <dbReference type="SAM" id="MobiDB-lite"/>
    </source>
</evidence>
<comment type="caution">
    <text evidence="3">The sequence shown here is derived from an EMBL/GenBank/DDBJ whole genome shotgun (WGS) entry which is preliminary data.</text>
</comment>
<dbReference type="AlphaFoldDB" id="A0AA88IEB6"/>
<evidence type="ECO:0000259" key="2">
    <source>
        <dbReference type="Pfam" id="PF13843"/>
    </source>
</evidence>
<accession>A0AA88IEB6</accession>
<protein>
    <recommendedName>
        <fullName evidence="2">PiggyBac transposable element-derived protein domain-containing protein</fullName>
    </recommendedName>
</protein>
<dbReference type="Pfam" id="PF13843">
    <property type="entry name" value="DDE_Tnp_1_7"/>
    <property type="match status" value="1"/>
</dbReference>
<dbReference type="EMBL" id="JAVRJZ010000002">
    <property type="protein sequence ID" value="KAK2726543.1"/>
    <property type="molecule type" value="Genomic_DNA"/>
</dbReference>
<evidence type="ECO:0000313" key="3">
    <source>
        <dbReference type="EMBL" id="KAK2726543.1"/>
    </source>
</evidence>
<feature type="compositionally biased region" description="Basic and acidic residues" evidence="1">
    <location>
        <begin position="217"/>
        <end position="229"/>
    </location>
</feature>
<evidence type="ECO:0000313" key="4">
    <source>
        <dbReference type="Proteomes" id="UP001187531"/>
    </source>
</evidence>
<gene>
    <name evidence="3" type="ORF">QYM36_000841</name>
</gene>
<reference evidence="3" key="1">
    <citation type="submission" date="2023-07" db="EMBL/GenBank/DDBJ databases">
        <title>Chromosome-level genome assembly of Artemia franciscana.</title>
        <authorList>
            <person name="Jo E."/>
        </authorList>
    </citation>
    <scope>NUCLEOTIDE SEQUENCE</scope>
    <source>
        <tissue evidence="3">Whole body</tissue>
    </source>
</reference>
<sequence length="229" mass="27027">MTGYDIYLENCLRFDDRHKCHERGESSAPIKEVFDLFIANCKANYPPGEYLAIDEILVAFRRRYRFKNSNVNVTLVDLLKSWTWNTKITDDNWFPSTELIEMLLLRMTCVNKGKRTKERSTLFPCHTREPNPSMFEFRNHMNLVSHVAKKRKTVILASSIQFSAAIEYESSQKWFTYTTSHSTRRWSKEVWYAIMDLGGTNVNIFRATQHHKKRLDPKKNADRARTIPH</sequence>
<proteinExistence type="predicted"/>
<name>A0AA88IEB6_ARTSF</name>
<dbReference type="InterPro" id="IPR029526">
    <property type="entry name" value="PGBD"/>
</dbReference>
<feature type="region of interest" description="Disordered" evidence="1">
    <location>
        <begin position="209"/>
        <end position="229"/>
    </location>
</feature>
<dbReference type="Proteomes" id="UP001187531">
    <property type="component" value="Unassembled WGS sequence"/>
</dbReference>
<organism evidence="3 4">
    <name type="scientific">Artemia franciscana</name>
    <name type="common">Brine shrimp</name>
    <name type="synonym">Artemia sanfranciscana</name>
    <dbReference type="NCBI Taxonomy" id="6661"/>
    <lineage>
        <taxon>Eukaryota</taxon>
        <taxon>Metazoa</taxon>
        <taxon>Ecdysozoa</taxon>
        <taxon>Arthropoda</taxon>
        <taxon>Crustacea</taxon>
        <taxon>Branchiopoda</taxon>
        <taxon>Anostraca</taxon>
        <taxon>Artemiidae</taxon>
        <taxon>Artemia</taxon>
    </lineage>
</organism>
<feature type="domain" description="PiggyBac transposable element-derived protein" evidence="2">
    <location>
        <begin position="8"/>
        <end position="68"/>
    </location>
</feature>
<keyword evidence="4" id="KW-1185">Reference proteome</keyword>